<feature type="compositionally biased region" description="Polar residues" evidence="2">
    <location>
        <begin position="68"/>
        <end position="79"/>
    </location>
</feature>
<feature type="compositionally biased region" description="Basic and acidic residues" evidence="2">
    <location>
        <begin position="126"/>
        <end position="137"/>
    </location>
</feature>
<keyword evidence="1" id="KW-0175">Coiled coil</keyword>
<proteinExistence type="predicted"/>
<feature type="coiled-coil region" evidence="1">
    <location>
        <begin position="26"/>
        <end position="60"/>
    </location>
</feature>
<sequence>MTSEVEEHQRTIDDLRSMHERDLADLEAKTAEVAAITAEVERLAEECERLRGVVEEGLRERRQVRESGSLQASGSQQDFEGSGSVIMGRGVELSAVQEEEEETEDEMDAEELEGRRSLLSVTELGGDDRSGRARTDRATLGSVSRALRFMDPQPLTSQSDITPELERSQSMSSSRSGPAVSP</sequence>
<dbReference type="Proteomes" id="UP000012065">
    <property type="component" value="Unassembled WGS sequence"/>
</dbReference>
<evidence type="ECO:0000313" key="3">
    <source>
        <dbReference type="EMBL" id="CCO34424.1"/>
    </source>
</evidence>
<organism evidence="3 4">
    <name type="scientific">Thanatephorus cucumeris (strain AG1-IB / isolate 7/3/14)</name>
    <name type="common">Lettuce bottom rot fungus</name>
    <name type="synonym">Rhizoctonia solani</name>
    <dbReference type="NCBI Taxonomy" id="1108050"/>
    <lineage>
        <taxon>Eukaryota</taxon>
        <taxon>Fungi</taxon>
        <taxon>Dikarya</taxon>
        <taxon>Basidiomycota</taxon>
        <taxon>Agaricomycotina</taxon>
        <taxon>Agaricomycetes</taxon>
        <taxon>Cantharellales</taxon>
        <taxon>Ceratobasidiaceae</taxon>
        <taxon>Rhizoctonia</taxon>
        <taxon>Rhizoctonia solani AG-1</taxon>
    </lineage>
</organism>
<gene>
    <name evidence="3" type="ORF">BN14_08522</name>
</gene>
<protein>
    <submittedName>
        <fullName evidence="3">Uncharacterized protein</fullName>
    </submittedName>
</protein>
<dbReference type="AlphaFoldDB" id="M5C516"/>
<reference evidence="3 4" key="1">
    <citation type="journal article" date="2013" name="J. Biotechnol.">
        <title>Establishment and interpretation of the genome sequence of the phytopathogenic fungus Rhizoctonia solani AG1-IB isolate 7/3/14.</title>
        <authorList>
            <person name="Wibberg D.W."/>
            <person name="Jelonek L.J."/>
            <person name="Rupp O.R."/>
            <person name="Hennig M.H."/>
            <person name="Eikmeyer F.E."/>
            <person name="Goesmann A.G."/>
            <person name="Hartmann A.H."/>
            <person name="Borriss R.B."/>
            <person name="Grosch R.G."/>
            <person name="Puehler A.P."/>
            <person name="Schlueter A.S."/>
        </authorList>
    </citation>
    <scope>NUCLEOTIDE SEQUENCE [LARGE SCALE GENOMIC DNA]</scope>
    <source>
        <strain evidence="4">AG1-IB / isolate 7/3/14</strain>
    </source>
</reference>
<feature type="region of interest" description="Disordered" evidence="2">
    <location>
        <begin position="61"/>
        <end position="182"/>
    </location>
</feature>
<accession>M5C516</accession>
<evidence type="ECO:0000313" key="4">
    <source>
        <dbReference type="Proteomes" id="UP000012065"/>
    </source>
</evidence>
<comment type="caution">
    <text evidence="3">The sequence shown here is derived from an EMBL/GenBank/DDBJ whole genome shotgun (WGS) entry which is preliminary data.</text>
</comment>
<name>M5C516_THACB</name>
<dbReference type="HOGENOM" id="CLU_1482985_0_0_1"/>
<evidence type="ECO:0000256" key="1">
    <source>
        <dbReference type="SAM" id="Coils"/>
    </source>
</evidence>
<feature type="compositionally biased region" description="Acidic residues" evidence="2">
    <location>
        <begin position="97"/>
        <end position="111"/>
    </location>
</feature>
<dbReference type="EMBL" id="CAOJ01013078">
    <property type="protein sequence ID" value="CCO34424.1"/>
    <property type="molecule type" value="Genomic_DNA"/>
</dbReference>
<evidence type="ECO:0000256" key="2">
    <source>
        <dbReference type="SAM" id="MobiDB-lite"/>
    </source>
</evidence>